<keyword evidence="1" id="KW-0812">Transmembrane</keyword>
<evidence type="ECO:0000256" key="1">
    <source>
        <dbReference type="SAM" id="Phobius"/>
    </source>
</evidence>
<comment type="caution">
    <text evidence="2">The sequence shown here is derived from an EMBL/GenBank/DDBJ whole genome shotgun (WGS) entry which is preliminary data.</text>
</comment>
<keyword evidence="1" id="KW-0472">Membrane</keyword>
<keyword evidence="1" id="KW-1133">Transmembrane helix</keyword>
<sequence>MDKLKQQHGNQTWLNGFLFSVGQILSLLILYFYPQALSAQQRPQYSQYVMNNYLLNPALSGIENYTDLRMGHRQQWTGLEGAPKTSFVSAHWALGDAYLWPNPLSFGEDGTDPRSRSIEQDYTASPAHHGIGFSAVSDRSGQLSMAFLDVSYAYHLQLNRRLNLAAGISTGVSRVGIDVGALVLERPGDPALSNASRKTLSPDLSLGLWLYGRRFFSGVSVQQLLPQKIVFGKENNLNEGKLVPHFFFTSGYRVALGEDFNVTPSIMAKWVSNTPISLDANLKIGLTDRFWMGGGYRSTDAFTAMAGINVSHFLNLTYSYDLTVSRLNSVSSGSHEIVLGLLLNNVYKVVCPTRMW</sequence>
<dbReference type="NCBIfam" id="TIGR03519">
    <property type="entry name" value="T9SS_PorP_fam"/>
    <property type="match status" value="1"/>
</dbReference>
<gene>
    <name evidence="2" type="ORF">H7U22_09595</name>
</gene>
<feature type="transmembrane region" description="Helical" evidence="1">
    <location>
        <begin position="12"/>
        <end position="33"/>
    </location>
</feature>
<dbReference type="InterPro" id="IPR019861">
    <property type="entry name" value="PorP/SprF_Bacteroidetes"/>
</dbReference>
<dbReference type="Proteomes" id="UP000652755">
    <property type="component" value="Unassembled WGS sequence"/>
</dbReference>
<dbReference type="RefSeq" id="WP_187071148.1">
    <property type="nucleotide sequence ID" value="NZ_JACRYL010000007.1"/>
</dbReference>
<dbReference type="EMBL" id="JACRYL010000007">
    <property type="protein sequence ID" value="MBC6110680.1"/>
    <property type="molecule type" value="Genomic_DNA"/>
</dbReference>
<proteinExistence type="predicted"/>
<evidence type="ECO:0000313" key="3">
    <source>
        <dbReference type="Proteomes" id="UP000652755"/>
    </source>
</evidence>
<name>A0ABR7KRJ8_9SPHI</name>
<reference evidence="2 3" key="1">
    <citation type="submission" date="2020-08" db="EMBL/GenBank/DDBJ databases">
        <authorList>
            <person name="Sun Q."/>
            <person name="Inoue M."/>
        </authorList>
    </citation>
    <scope>NUCLEOTIDE SEQUENCE [LARGE SCALE GENOMIC DNA]</scope>
    <source>
        <strain evidence="2 3">CCM 8938</strain>
    </source>
</reference>
<evidence type="ECO:0000313" key="2">
    <source>
        <dbReference type="EMBL" id="MBC6110680.1"/>
    </source>
</evidence>
<protein>
    <submittedName>
        <fullName evidence="2">Type IX secretion system membrane protein PorP/SprF</fullName>
    </submittedName>
</protein>
<dbReference type="Pfam" id="PF11751">
    <property type="entry name" value="PorP_SprF"/>
    <property type="match status" value="1"/>
</dbReference>
<keyword evidence="3" id="KW-1185">Reference proteome</keyword>
<accession>A0ABR7KRJ8</accession>
<organism evidence="2 3">
    <name type="scientific">Pedobacter fastidiosus</name>
    <dbReference type="NCBI Taxonomy" id="2765361"/>
    <lineage>
        <taxon>Bacteria</taxon>
        <taxon>Pseudomonadati</taxon>
        <taxon>Bacteroidota</taxon>
        <taxon>Sphingobacteriia</taxon>
        <taxon>Sphingobacteriales</taxon>
        <taxon>Sphingobacteriaceae</taxon>
        <taxon>Pedobacter</taxon>
    </lineage>
</organism>